<evidence type="ECO:0000313" key="2">
    <source>
        <dbReference type="Proteomes" id="UP000183805"/>
    </source>
</evidence>
<dbReference type="SUPFAM" id="SSF55811">
    <property type="entry name" value="Nudix"/>
    <property type="match status" value="1"/>
</dbReference>
<gene>
    <name evidence="1" type="ORF">SAMN04487854_110130</name>
</gene>
<dbReference type="InterPro" id="IPR015797">
    <property type="entry name" value="NUDIX_hydrolase-like_dom_sf"/>
</dbReference>
<comment type="caution">
    <text evidence="1">The sequence shown here is derived from an EMBL/GenBank/DDBJ whole genome shotgun (WGS) entry which is preliminary data.</text>
</comment>
<keyword evidence="2" id="KW-1185">Reference proteome</keyword>
<organism evidence="1 2">
    <name type="scientific">Pseudoalteromonas lipolytica</name>
    <dbReference type="NCBI Taxonomy" id="570156"/>
    <lineage>
        <taxon>Bacteria</taxon>
        <taxon>Pseudomonadati</taxon>
        <taxon>Pseudomonadota</taxon>
        <taxon>Gammaproteobacteria</taxon>
        <taxon>Alteromonadales</taxon>
        <taxon>Pseudoalteromonadaceae</taxon>
        <taxon>Pseudoalteromonas</taxon>
    </lineage>
</organism>
<sequence length="252" mass="28485">MKKSKIILANCPDIESFEVVFSNSSLNLSAYENTLTGYWNDVIEDSNKAGIEVWDGLYYRLENIDELINGAMQLQLSTVPYSTVRSLIKLKQSHNTLDSSYFSYHINTGALISTSDDLFVFGQKTRQSGTQFIDLIGGGLQKDELTVKQVADIKNNILKEAFEEANISSSMIDWVNLNSFVLTNTMSVIILFNIKLNVDKSQLLKAFESRVENELSGLEFFDKLDVGEFSRRENALSYLSLIPQLVKNYSVR</sequence>
<name>A0ABY1GIT7_9GAMM</name>
<accession>A0ABY1GIT7</accession>
<dbReference type="Proteomes" id="UP000183805">
    <property type="component" value="Unassembled WGS sequence"/>
</dbReference>
<dbReference type="EMBL" id="FPAZ01000010">
    <property type="protein sequence ID" value="SFT81393.1"/>
    <property type="molecule type" value="Genomic_DNA"/>
</dbReference>
<dbReference type="RefSeq" id="WP_065978688.1">
    <property type="nucleotide sequence ID" value="NZ_FPAZ01000010.1"/>
</dbReference>
<reference evidence="1 2" key="1">
    <citation type="submission" date="2016-10" db="EMBL/GenBank/DDBJ databases">
        <authorList>
            <person name="Varghese N."/>
            <person name="Submissions S."/>
        </authorList>
    </citation>
    <scope>NUCLEOTIDE SEQUENCE [LARGE SCALE GENOMIC DNA]</scope>
    <source>
        <strain evidence="1 2">CGMCC 1.8499</strain>
    </source>
</reference>
<evidence type="ECO:0008006" key="3">
    <source>
        <dbReference type="Google" id="ProtNLM"/>
    </source>
</evidence>
<evidence type="ECO:0000313" key="1">
    <source>
        <dbReference type="EMBL" id="SFT81393.1"/>
    </source>
</evidence>
<protein>
    <recommendedName>
        <fullName evidence="3">Nudix hydrolase domain-containing protein</fullName>
    </recommendedName>
</protein>
<proteinExistence type="predicted"/>